<proteinExistence type="predicted"/>
<accession>A0A8C0XRW6</accession>
<dbReference type="Pfam" id="PF13855">
    <property type="entry name" value="LRR_8"/>
    <property type="match status" value="3"/>
</dbReference>
<reference evidence="1" key="1">
    <citation type="submission" date="2023-09" db="UniProtKB">
        <authorList>
            <consortium name="Ensembl"/>
        </authorList>
    </citation>
    <scope>IDENTIFICATION</scope>
</reference>
<dbReference type="Gene3D" id="3.80.10.10">
    <property type="entry name" value="Ribonuclease Inhibitor"/>
    <property type="match status" value="2"/>
</dbReference>
<dbReference type="OrthoDB" id="1055097at2759"/>
<sequence length="347" mass="37877">MSPWSRQQSPGSLGPHLPRTLFLLVLFVAFAQGVIPSPKGCLILHSVNGSSVSCLSPSKFPSPIPADTIHLVVEFSNLTKLPIAVAALRGAPRLQELHLSSNRLEALPAELLQPVPRLLVLDLTRNALSSLPCCLFRAAAVLHTLVLKQNQLQALQASWLRGLKALAYLDLSGNRLRTLPPGLLASLTSLRTLDLGDNQLETLPPDLLQGPLSLERLHLEGNQLRALGEDLLAPQPALRYLFLQDNQLAAVAVGTFRGLKWLDMVDLSNNSLTSVPTGLWVSLGRPVRDMEDGFDISRNPWVCDQNLGDLFRWLVANKHKMFSKNDTRCAGPEALEGHLLLEVAGSQ</sequence>
<dbReference type="PROSITE" id="PS51450">
    <property type="entry name" value="LRR"/>
    <property type="match status" value="2"/>
</dbReference>
<dbReference type="SMART" id="SM00369">
    <property type="entry name" value="LRR_TYP"/>
    <property type="match status" value="7"/>
</dbReference>
<dbReference type="KEGG" id="ccan:109687791"/>
<evidence type="ECO:0000313" key="1">
    <source>
        <dbReference type="Ensembl" id="ENSCCNP00000031782.1"/>
    </source>
</evidence>
<dbReference type="SMART" id="SM00082">
    <property type="entry name" value="LRRCT"/>
    <property type="match status" value="1"/>
</dbReference>
<gene>
    <name evidence="1" type="primary">Lrg1</name>
</gene>
<dbReference type="PANTHER" id="PTHR45842">
    <property type="entry name" value="SYNAPTIC ADHESION-LIKE MOLECULE SALM"/>
    <property type="match status" value="1"/>
</dbReference>
<dbReference type="InterPro" id="IPR032675">
    <property type="entry name" value="LRR_dom_sf"/>
</dbReference>
<dbReference type="InterPro" id="IPR050467">
    <property type="entry name" value="LRFN"/>
</dbReference>
<dbReference type="FunFam" id="3.80.10.10:FF:001783">
    <property type="entry name" value="Leucine-rich HEV glycoprotein"/>
    <property type="match status" value="1"/>
</dbReference>
<dbReference type="InterPro" id="IPR003591">
    <property type="entry name" value="Leu-rich_rpt_typical-subtyp"/>
</dbReference>
<dbReference type="InterPro" id="IPR000483">
    <property type="entry name" value="Cys-rich_flank_reg_C"/>
</dbReference>
<dbReference type="SMART" id="SM00364">
    <property type="entry name" value="LRR_BAC"/>
    <property type="match status" value="5"/>
</dbReference>
<dbReference type="GO" id="GO:0016020">
    <property type="term" value="C:membrane"/>
    <property type="evidence" value="ECO:0007669"/>
    <property type="project" value="UniProtKB-SubCell"/>
</dbReference>
<dbReference type="Ensembl" id="ENSCCNT00000039946.1">
    <property type="protein sequence ID" value="ENSCCNP00000031782.1"/>
    <property type="gene ID" value="ENSCCNG00000030228.1"/>
</dbReference>
<dbReference type="CTD" id="116844"/>
<dbReference type="PRINTS" id="PR00019">
    <property type="entry name" value="LEURICHRPT"/>
</dbReference>
<dbReference type="PANTHER" id="PTHR45842:SF22">
    <property type="entry name" value="INSULIN-LIKE GROWTH FACTOR-BINDING PROTEIN COMPLEX ACID LABILE SUBUNIT ISOFORM X1"/>
    <property type="match status" value="1"/>
</dbReference>
<dbReference type="InterPro" id="IPR001611">
    <property type="entry name" value="Leu-rich_rpt"/>
</dbReference>
<dbReference type="SUPFAM" id="SSF52058">
    <property type="entry name" value="L domain-like"/>
    <property type="match status" value="1"/>
</dbReference>
<name>A0A8C0XRW6_CASCN</name>
<protein>
    <submittedName>
        <fullName evidence="1">Uncharacterized protein</fullName>
    </submittedName>
</protein>
<organism evidence="1">
    <name type="scientific">Castor canadensis</name>
    <name type="common">American beaver</name>
    <dbReference type="NCBI Taxonomy" id="51338"/>
    <lineage>
        <taxon>Eukaryota</taxon>
        <taxon>Metazoa</taxon>
        <taxon>Chordata</taxon>
        <taxon>Craniata</taxon>
        <taxon>Vertebrata</taxon>
        <taxon>Euteleostomi</taxon>
        <taxon>Mammalia</taxon>
        <taxon>Eutheria</taxon>
        <taxon>Euarchontoglires</taxon>
        <taxon>Glires</taxon>
        <taxon>Rodentia</taxon>
        <taxon>Castorimorpha</taxon>
        <taxon>Castoridae</taxon>
        <taxon>Castor</taxon>
    </lineage>
</organism>